<proteinExistence type="predicted"/>
<feature type="domain" description="Creatinase N-terminal" evidence="2">
    <location>
        <begin position="45"/>
        <end position="180"/>
    </location>
</feature>
<dbReference type="InterPro" id="IPR050659">
    <property type="entry name" value="Peptidase_M24B"/>
</dbReference>
<dbReference type="PANTHER" id="PTHR46112:SF3">
    <property type="entry name" value="AMINOPEPTIDASE YPDF"/>
    <property type="match status" value="1"/>
</dbReference>
<dbReference type="Gene3D" id="3.90.230.10">
    <property type="entry name" value="Creatinase/methionine aminopeptidase superfamily"/>
    <property type="match status" value="1"/>
</dbReference>
<dbReference type="InterPro" id="IPR000587">
    <property type="entry name" value="Creatinase_N"/>
</dbReference>
<organism evidence="3 4">
    <name type="scientific">Bordetella genomosp. 9</name>
    <dbReference type="NCBI Taxonomy" id="1416803"/>
    <lineage>
        <taxon>Bacteria</taxon>
        <taxon>Pseudomonadati</taxon>
        <taxon>Pseudomonadota</taxon>
        <taxon>Betaproteobacteria</taxon>
        <taxon>Burkholderiales</taxon>
        <taxon>Alcaligenaceae</taxon>
        <taxon>Bordetella</taxon>
    </lineage>
</organism>
<dbReference type="InterPro" id="IPR000994">
    <property type="entry name" value="Pept_M24"/>
</dbReference>
<dbReference type="Gene3D" id="3.40.350.10">
    <property type="entry name" value="Creatinase/prolidase N-terminal domain"/>
    <property type="match status" value="1"/>
</dbReference>
<reference evidence="3" key="1">
    <citation type="submission" date="2017-05" db="EMBL/GenBank/DDBJ databases">
        <title>Complete and WGS of Bordetella genogroups.</title>
        <authorList>
            <person name="Spilker T."/>
            <person name="Lipuma J."/>
        </authorList>
    </citation>
    <scope>NUCLEOTIDE SEQUENCE</scope>
    <source>
        <strain evidence="3">AU21707</strain>
    </source>
</reference>
<sequence>MRCGWPRMRPSGPDRLSFQSMRSTLEQGMDLAAVGEFPLSEFEERVGRLRTIMRAREADVMLVDDIEPLAYFTGYERSVSFYRAAFIPLLGEPFMVLRSLDITPFRECAWFGDAVGYRDTEDAVAFVAAELKRRGYGAARVGVDFGSHALSVASFRKLEQLLPDARFVDMTAVPWEARLIKSELELAHIRRAAYIADTAMSEICGLAREGVSSRDMSAHAAGRYVQLGSSPGYVGPITYGKGWGFLHGFLSDTPMVSGDILHVELVPKFRGYSARLMRSVVIGGATDEQKVAAREIVRLQDEQFAAMRPGALASDVDAILRDGLLRAGLRDSYDNITGYTIGFYSQQPIRSSDFTRVFSPASKWKLESGMTFHMYTSAQGLAFSESVVVTPDGARRFSTLERRLFESGPAARHAAG</sequence>
<evidence type="ECO:0008006" key="5">
    <source>
        <dbReference type="Google" id="ProtNLM"/>
    </source>
</evidence>
<dbReference type="InterPro" id="IPR029149">
    <property type="entry name" value="Creatin/AminoP/Spt16_N"/>
</dbReference>
<dbReference type="PANTHER" id="PTHR46112">
    <property type="entry name" value="AMINOPEPTIDASE"/>
    <property type="match status" value="1"/>
</dbReference>
<name>A0A261REC1_9BORD</name>
<keyword evidence="4" id="KW-1185">Reference proteome</keyword>
<feature type="domain" description="Peptidase M24" evidence="1">
    <location>
        <begin position="188"/>
        <end position="390"/>
    </location>
</feature>
<dbReference type="Proteomes" id="UP000216857">
    <property type="component" value="Unassembled WGS sequence"/>
</dbReference>
<evidence type="ECO:0000259" key="2">
    <source>
        <dbReference type="Pfam" id="PF01321"/>
    </source>
</evidence>
<dbReference type="SUPFAM" id="SSF53092">
    <property type="entry name" value="Creatinase/prolidase N-terminal domain"/>
    <property type="match status" value="1"/>
</dbReference>
<dbReference type="SUPFAM" id="SSF55920">
    <property type="entry name" value="Creatinase/aminopeptidase"/>
    <property type="match status" value="1"/>
</dbReference>
<dbReference type="AlphaFoldDB" id="A0A261REC1"/>
<evidence type="ECO:0000313" key="4">
    <source>
        <dbReference type="Proteomes" id="UP000216857"/>
    </source>
</evidence>
<dbReference type="EMBL" id="NEVJ01000002">
    <property type="protein sequence ID" value="OZI23388.1"/>
    <property type="molecule type" value="Genomic_DNA"/>
</dbReference>
<dbReference type="OrthoDB" id="9761809at2"/>
<accession>A0A261REC1</accession>
<dbReference type="Pfam" id="PF01321">
    <property type="entry name" value="Creatinase_N"/>
    <property type="match status" value="1"/>
</dbReference>
<protein>
    <recommendedName>
        <fullName evidence="5">Aminopeptidase P family protein</fullName>
    </recommendedName>
</protein>
<dbReference type="Pfam" id="PF00557">
    <property type="entry name" value="Peptidase_M24"/>
    <property type="match status" value="1"/>
</dbReference>
<evidence type="ECO:0000259" key="1">
    <source>
        <dbReference type="Pfam" id="PF00557"/>
    </source>
</evidence>
<evidence type="ECO:0000313" key="3">
    <source>
        <dbReference type="EMBL" id="OZI23388.1"/>
    </source>
</evidence>
<gene>
    <name evidence="3" type="ORF">CAL26_08000</name>
</gene>
<dbReference type="CDD" id="cd01066">
    <property type="entry name" value="APP_MetAP"/>
    <property type="match status" value="1"/>
</dbReference>
<comment type="caution">
    <text evidence="3">The sequence shown here is derived from an EMBL/GenBank/DDBJ whole genome shotgun (WGS) entry which is preliminary data.</text>
</comment>
<dbReference type="InterPro" id="IPR036005">
    <property type="entry name" value="Creatinase/aminopeptidase-like"/>
</dbReference>